<dbReference type="OrthoDB" id="1779328at2"/>
<protein>
    <submittedName>
        <fullName evidence="1">Uncharacterized protein</fullName>
    </submittedName>
</protein>
<dbReference type="KEGG" id="pste:PSTEL_04875"/>
<organism evidence="1 2">
    <name type="scientific">Paenibacillus stellifer</name>
    <dbReference type="NCBI Taxonomy" id="169760"/>
    <lineage>
        <taxon>Bacteria</taxon>
        <taxon>Bacillati</taxon>
        <taxon>Bacillota</taxon>
        <taxon>Bacilli</taxon>
        <taxon>Bacillales</taxon>
        <taxon>Paenibacillaceae</taxon>
        <taxon>Paenibacillus</taxon>
    </lineage>
</organism>
<dbReference type="Proteomes" id="UP000029507">
    <property type="component" value="Chromosome"/>
</dbReference>
<proteinExistence type="predicted"/>
<evidence type="ECO:0000313" key="2">
    <source>
        <dbReference type="Proteomes" id="UP000029507"/>
    </source>
</evidence>
<name>A0A089N1H4_9BACL</name>
<accession>A0A089N1H4</accession>
<reference evidence="1 2" key="1">
    <citation type="submission" date="2014-08" db="EMBL/GenBank/DDBJ databases">
        <title>Comparative genomics of the Paenibacillus odorifer group.</title>
        <authorList>
            <person name="den Bakker H.C."/>
            <person name="Tsai Y.-C."/>
            <person name="Martin N."/>
            <person name="Korlach J."/>
            <person name="Wiedmann M."/>
        </authorList>
    </citation>
    <scope>NUCLEOTIDE SEQUENCE [LARGE SCALE GENOMIC DNA]</scope>
    <source>
        <strain evidence="1 2">DSM 14472</strain>
    </source>
</reference>
<dbReference type="STRING" id="169760.PSTEL_04875"/>
<keyword evidence="2" id="KW-1185">Reference proteome</keyword>
<gene>
    <name evidence="1" type="ORF">PSTEL_04875</name>
</gene>
<dbReference type="RefSeq" id="WP_038693802.1">
    <property type="nucleotide sequence ID" value="NZ_CP009286.1"/>
</dbReference>
<dbReference type="AlphaFoldDB" id="A0A089N1H4"/>
<sequence length="63" mass="7333">MKEEERILSMDHYEHGIVINALNALRNDLIGKQRSTDPVDDLLLKAIDAPYRKIKRRSHHAAR</sequence>
<dbReference type="HOGENOM" id="CLU_198233_2_0_9"/>
<evidence type="ECO:0000313" key="1">
    <source>
        <dbReference type="EMBL" id="AIQ62534.1"/>
    </source>
</evidence>
<dbReference type="EMBL" id="CP009286">
    <property type="protein sequence ID" value="AIQ62534.1"/>
    <property type="molecule type" value="Genomic_DNA"/>
</dbReference>